<proteinExistence type="inferred from homology"/>
<evidence type="ECO:0000313" key="10">
    <source>
        <dbReference type="EMBL" id="CAK0878936.1"/>
    </source>
</evidence>
<feature type="compositionally biased region" description="Basic residues" evidence="8">
    <location>
        <begin position="735"/>
        <end position="752"/>
    </location>
</feature>
<feature type="domain" description="ATP-dependent DNA ligase family profile" evidence="9">
    <location>
        <begin position="614"/>
        <end position="714"/>
    </location>
</feature>
<reference evidence="10" key="1">
    <citation type="submission" date="2023-10" db="EMBL/GenBank/DDBJ databases">
        <authorList>
            <person name="Chen Y."/>
            <person name="Shah S."/>
            <person name="Dougan E. K."/>
            <person name="Thang M."/>
            <person name="Chan C."/>
        </authorList>
    </citation>
    <scope>NUCLEOTIDE SEQUENCE [LARGE SCALE GENOMIC DNA]</scope>
</reference>
<dbReference type="InterPro" id="IPR012310">
    <property type="entry name" value="DNA_ligase_ATP-dep_cent"/>
</dbReference>
<evidence type="ECO:0000256" key="8">
    <source>
        <dbReference type="SAM" id="MobiDB-lite"/>
    </source>
</evidence>
<dbReference type="PROSITE" id="PS50160">
    <property type="entry name" value="DNA_LIGASE_A3"/>
    <property type="match status" value="1"/>
</dbReference>
<evidence type="ECO:0000256" key="4">
    <source>
        <dbReference type="ARBA" id="ARBA00022763"/>
    </source>
</evidence>
<protein>
    <recommendedName>
        <fullName evidence="9">ATP-dependent DNA ligase family profile domain-containing protein</fullName>
    </recommendedName>
</protein>
<evidence type="ECO:0000256" key="5">
    <source>
        <dbReference type="ARBA" id="ARBA00022840"/>
    </source>
</evidence>
<dbReference type="Gene3D" id="1.10.3260.10">
    <property type="entry name" value="DNA ligase, ATP-dependent, N-terminal domain"/>
    <property type="match status" value="1"/>
</dbReference>
<keyword evidence="5" id="KW-0067">ATP-binding</keyword>
<evidence type="ECO:0000259" key="9">
    <source>
        <dbReference type="PROSITE" id="PS50160"/>
    </source>
</evidence>
<dbReference type="PANTHER" id="PTHR45674:SF4">
    <property type="entry name" value="DNA LIGASE 1"/>
    <property type="match status" value="1"/>
</dbReference>
<evidence type="ECO:0000256" key="6">
    <source>
        <dbReference type="ARBA" id="ARBA00023172"/>
    </source>
</evidence>
<dbReference type="PANTHER" id="PTHR45674">
    <property type="entry name" value="DNA LIGASE 1/3 FAMILY MEMBER"/>
    <property type="match status" value="1"/>
</dbReference>
<dbReference type="InterPro" id="IPR050191">
    <property type="entry name" value="ATP-dep_DNA_ligase"/>
</dbReference>
<organism evidence="10 11">
    <name type="scientific">Prorocentrum cordatum</name>
    <dbReference type="NCBI Taxonomy" id="2364126"/>
    <lineage>
        <taxon>Eukaryota</taxon>
        <taxon>Sar</taxon>
        <taxon>Alveolata</taxon>
        <taxon>Dinophyceae</taxon>
        <taxon>Prorocentrales</taxon>
        <taxon>Prorocentraceae</taxon>
        <taxon>Prorocentrum</taxon>
    </lineage>
</organism>
<feature type="region of interest" description="Disordered" evidence="8">
    <location>
        <begin position="505"/>
        <end position="538"/>
    </location>
</feature>
<comment type="similarity">
    <text evidence="1">Belongs to the ATP-dependent DNA ligase family.</text>
</comment>
<name>A0ABN9W0Z0_9DINO</name>
<keyword evidence="7" id="KW-0234">DNA repair</keyword>
<gene>
    <name evidence="10" type="ORF">PCOR1329_LOCUS62535</name>
</gene>
<evidence type="ECO:0000256" key="2">
    <source>
        <dbReference type="ARBA" id="ARBA00022598"/>
    </source>
</evidence>
<dbReference type="Gene3D" id="3.30.470.30">
    <property type="entry name" value="DNA ligase/mRNA capping enzyme"/>
    <property type="match status" value="1"/>
</dbReference>
<dbReference type="EMBL" id="CAUYUJ010017904">
    <property type="protein sequence ID" value="CAK0878936.1"/>
    <property type="molecule type" value="Genomic_DNA"/>
</dbReference>
<keyword evidence="11" id="KW-1185">Reference proteome</keyword>
<keyword evidence="2" id="KW-0436">Ligase</keyword>
<keyword evidence="3" id="KW-0547">Nucleotide-binding</keyword>
<dbReference type="Proteomes" id="UP001189429">
    <property type="component" value="Unassembled WGS sequence"/>
</dbReference>
<evidence type="ECO:0000313" key="11">
    <source>
        <dbReference type="Proteomes" id="UP001189429"/>
    </source>
</evidence>
<sequence length="752" mass="80451">MGPLPQERDIQWSDPLNSDLNTLAREWFGEAEARLVEIHGISDQKGYVGRSAGPKSRKVPLVALLERDHRRRFSKQTVCWISFEALLKKAKAISAGNPGAKGRALLGSWKLKLFDILEDLQLTEDGPTKLVRIAVGFHLVVLVVDAVLARDAAAHGEPAGGAAAPGRTWQVTGSPFRTERVWERSATLVAGPWKRAAVKGMAAQFGAKLVKAWEDCASQWAAAAVEVNAGRGSGARGILTVDGAVHNVQRGPAVFVKVVGLLDQAQADDRVGQLLCGAAEHREGSLHAALAVLLNGRRGLPHRIIEKGVVDAFGLNKDAVHATAPEDLASAALAGRKKLQALSFQRRRLRASDVAAALDPGLQQPDHPQWGPQAVALRDRLQERVTKALGGSTADGQETHHLVRVLQGRLGFSWDLGLRALAQAVVLSPPGCAEPPSWQDAKSRAEAMVAMEDPDAVQKAFAQDGGHTGRLLGALLAGAGPAGLPAACVPAVGAPVLPMRVQQADRAQDGRGRCAPAARRGRAGRVAHAGGAGAGARAEGWEGYHRLRRRIWQALQRQDRGRHLCAEGSPAARRLQLHPRGHLRQGPSQGQGQGREGREGRADPAAGGDGVRRDILALNGKPLVDLPLRQRREALLGAVREHAGLRFVRSSEVKPGEDAPAEVEKRVDEALSASYLADNPAEKAYSKALGLVLKTLDGPGASYWAGRCHSAWLEGASRSLRWWGPRRTGCSSSLSRRRSASTCPRRRTFTSR</sequence>
<evidence type="ECO:0000256" key="1">
    <source>
        <dbReference type="ARBA" id="ARBA00007572"/>
    </source>
</evidence>
<feature type="region of interest" description="Disordered" evidence="8">
    <location>
        <begin position="729"/>
        <end position="752"/>
    </location>
</feature>
<comment type="caution">
    <text evidence="10">The sequence shown here is derived from an EMBL/GenBank/DDBJ whole genome shotgun (WGS) entry which is preliminary data.</text>
</comment>
<evidence type="ECO:0000256" key="3">
    <source>
        <dbReference type="ARBA" id="ARBA00022741"/>
    </source>
</evidence>
<dbReference type="InterPro" id="IPR036599">
    <property type="entry name" value="DNA_ligase_N_sf"/>
</dbReference>
<keyword evidence="4" id="KW-0227">DNA damage</keyword>
<keyword evidence="6" id="KW-0233">DNA recombination</keyword>
<evidence type="ECO:0000256" key="7">
    <source>
        <dbReference type="ARBA" id="ARBA00023204"/>
    </source>
</evidence>
<feature type="region of interest" description="Disordered" evidence="8">
    <location>
        <begin position="573"/>
        <end position="611"/>
    </location>
</feature>
<accession>A0ABN9W0Z0</accession>